<proteinExistence type="predicted"/>
<reference evidence="1 2" key="1">
    <citation type="submission" date="2017-03" db="EMBL/GenBank/DDBJ databases">
        <title>Genome analysis of strain PAMC 26577.</title>
        <authorList>
            <person name="Oh H.-M."/>
            <person name="Yang J.-A."/>
        </authorList>
    </citation>
    <scope>NUCLEOTIDE SEQUENCE [LARGE SCALE GENOMIC DNA]</scope>
    <source>
        <strain evidence="1 2">PAMC 26577</strain>
    </source>
</reference>
<evidence type="ECO:0000313" key="2">
    <source>
        <dbReference type="Proteomes" id="UP000195221"/>
    </source>
</evidence>
<dbReference type="InterPro" id="IPR022169">
    <property type="entry name" value="DUF3701"/>
</dbReference>
<dbReference type="Proteomes" id="UP000195221">
    <property type="component" value="Unassembled WGS sequence"/>
</dbReference>
<dbReference type="RefSeq" id="WP_256701336.1">
    <property type="nucleotide sequence ID" value="NZ_MSRG01000086.1"/>
</dbReference>
<organism evidence="1 2">
    <name type="scientific">Caballeronia sordidicola</name>
    <name type="common">Burkholderia sordidicola</name>
    <dbReference type="NCBI Taxonomy" id="196367"/>
    <lineage>
        <taxon>Bacteria</taxon>
        <taxon>Pseudomonadati</taxon>
        <taxon>Pseudomonadota</taxon>
        <taxon>Betaproteobacteria</taxon>
        <taxon>Burkholderiales</taxon>
        <taxon>Burkholderiaceae</taxon>
        <taxon>Caballeronia</taxon>
    </lineage>
</organism>
<protein>
    <submittedName>
        <fullName evidence="1">Uncharacterized protein</fullName>
    </submittedName>
</protein>
<evidence type="ECO:0000313" key="1">
    <source>
        <dbReference type="EMBL" id="OTP75662.1"/>
    </source>
</evidence>
<gene>
    <name evidence="1" type="ORF">PAMC26577_12965</name>
</gene>
<dbReference type="Pfam" id="PF12482">
    <property type="entry name" value="DUF3701"/>
    <property type="match status" value="1"/>
</dbReference>
<sequence>MTKRLTAERITTLGELVAYCNSHGGSWWRSVPRIGAPSERPGCLAASSRASAWDAS</sequence>
<name>A0A242MWH3_CABSO</name>
<dbReference type="EMBL" id="NBTZ01000047">
    <property type="protein sequence ID" value="OTP75662.1"/>
    <property type="molecule type" value="Genomic_DNA"/>
</dbReference>
<accession>A0A242MWH3</accession>
<comment type="caution">
    <text evidence="1">The sequence shown here is derived from an EMBL/GenBank/DDBJ whole genome shotgun (WGS) entry which is preliminary data.</text>
</comment>
<dbReference type="AlphaFoldDB" id="A0A242MWH3"/>